<dbReference type="InterPro" id="IPR018656">
    <property type="entry name" value="DUF2087"/>
</dbReference>
<protein>
    <recommendedName>
        <fullName evidence="1">DUF2087 domain-containing protein</fullName>
    </recommendedName>
</protein>
<organism evidence="2 3">
    <name type="scientific">Actinotalea ferrariae CF5-4</name>
    <dbReference type="NCBI Taxonomy" id="948458"/>
    <lineage>
        <taxon>Bacteria</taxon>
        <taxon>Bacillati</taxon>
        <taxon>Actinomycetota</taxon>
        <taxon>Actinomycetes</taxon>
        <taxon>Micrococcales</taxon>
        <taxon>Cellulomonadaceae</taxon>
        <taxon>Actinotalea</taxon>
    </lineage>
</organism>
<reference evidence="2 3" key="1">
    <citation type="submission" date="2014-01" db="EMBL/GenBank/DDBJ databases">
        <title>Actinotalea ferrariae CF5-4.</title>
        <authorList>
            <person name="Chen F."/>
            <person name="Li Y."/>
            <person name="Wang G."/>
        </authorList>
    </citation>
    <scope>NUCLEOTIDE SEQUENCE [LARGE SCALE GENOMIC DNA]</scope>
    <source>
        <strain evidence="2 3">CF5-4</strain>
    </source>
</reference>
<evidence type="ECO:0000313" key="3">
    <source>
        <dbReference type="Proteomes" id="UP000019753"/>
    </source>
</evidence>
<gene>
    <name evidence="2" type="ORF">N866_16150</name>
</gene>
<evidence type="ECO:0000313" key="2">
    <source>
        <dbReference type="EMBL" id="EYR64054.1"/>
    </source>
</evidence>
<evidence type="ECO:0000259" key="1">
    <source>
        <dbReference type="Pfam" id="PF09860"/>
    </source>
</evidence>
<sequence>MDLPELQPAPPPDRFLVRGRLETLPRRRADRDLVFRYLATRVLAVHDPVGERELTDRLAEVSRDPVGLRRELVDAGIVTRTRDGSEYWRTVVTEFDDLS</sequence>
<comment type="caution">
    <text evidence="2">The sequence shown here is derived from an EMBL/GenBank/DDBJ whole genome shotgun (WGS) entry which is preliminary data.</text>
</comment>
<feature type="domain" description="DUF2087" evidence="1">
    <location>
        <begin position="20"/>
        <end position="89"/>
    </location>
</feature>
<dbReference type="AlphaFoldDB" id="A0A021VS70"/>
<name>A0A021VS70_9CELL</name>
<keyword evidence="3" id="KW-1185">Reference proteome</keyword>
<proteinExistence type="predicted"/>
<dbReference type="RefSeq" id="WP_052022507.1">
    <property type="nucleotide sequence ID" value="NZ_AXCW01000051.1"/>
</dbReference>
<dbReference type="EMBL" id="AXCW01000051">
    <property type="protein sequence ID" value="EYR64054.1"/>
    <property type="molecule type" value="Genomic_DNA"/>
</dbReference>
<dbReference type="OrthoDB" id="529288at2"/>
<accession>A0A021VS70</accession>
<dbReference type="Pfam" id="PF09860">
    <property type="entry name" value="DUF2087"/>
    <property type="match status" value="1"/>
</dbReference>
<dbReference type="Proteomes" id="UP000019753">
    <property type="component" value="Unassembled WGS sequence"/>
</dbReference>